<reference evidence="2 3" key="1">
    <citation type="submission" date="2022-09" db="EMBL/GenBank/DDBJ databases">
        <authorList>
            <person name="Palmer J.M."/>
        </authorList>
    </citation>
    <scope>NUCLEOTIDE SEQUENCE [LARGE SCALE GENOMIC DNA]</scope>
    <source>
        <strain evidence="2 3">DSM 7382</strain>
    </source>
</reference>
<dbReference type="EMBL" id="JASBNA010000005">
    <property type="protein sequence ID" value="KAK7692002.1"/>
    <property type="molecule type" value="Genomic_DNA"/>
</dbReference>
<organism evidence="2 3">
    <name type="scientific">Cerrena zonata</name>
    <dbReference type="NCBI Taxonomy" id="2478898"/>
    <lineage>
        <taxon>Eukaryota</taxon>
        <taxon>Fungi</taxon>
        <taxon>Dikarya</taxon>
        <taxon>Basidiomycota</taxon>
        <taxon>Agaricomycotina</taxon>
        <taxon>Agaricomycetes</taxon>
        <taxon>Polyporales</taxon>
        <taxon>Cerrenaceae</taxon>
        <taxon>Cerrena</taxon>
    </lineage>
</organism>
<feature type="region of interest" description="Disordered" evidence="1">
    <location>
        <begin position="75"/>
        <end position="95"/>
    </location>
</feature>
<gene>
    <name evidence="2" type="ORF">QCA50_005407</name>
</gene>
<protein>
    <submittedName>
        <fullName evidence="2">Uncharacterized protein</fullName>
    </submittedName>
</protein>
<evidence type="ECO:0000313" key="2">
    <source>
        <dbReference type="EMBL" id="KAK7692002.1"/>
    </source>
</evidence>
<evidence type="ECO:0000256" key="1">
    <source>
        <dbReference type="SAM" id="MobiDB-lite"/>
    </source>
</evidence>
<evidence type="ECO:0000313" key="3">
    <source>
        <dbReference type="Proteomes" id="UP001385951"/>
    </source>
</evidence>
<dbReference type="Proteomes" id="UP001385951">
    <property type="component" value="Unassembled WGS sequence"/>
</dbReference>
<dbReference type="AlphaFoldDB" id="A0AAW0GH52"/>
<name>A0AAW0GH52_9APHY</name>
<feature type="region of interest" description="Disordered" evidence="1">
    <location>
        <begin position="1"/>
        <end position="24"/>
    </location>
</feature>
<sequence length="95" mass="10623">MYSTGSPYGSSYRANTFTSPTSAVPEGTAVEKMKRHPTYYLQGGDVHFLVEHFLFRVHSYFFERESAVFREKLAAPAAPGQPRKGIIGHEPVSSR</sequence>
<feature type="compositionally biased region" description="Polar residues" evidence="1">
    <location>
        <begin position="1"/>
        <end position="22"/>
    </location>
</feature>
<keyword evidence="3" id="KW-1185">Reference proteome</keyword>
<proteinExistence type="predicted"/>
<accession>A0AAW0GH52</accession>
<comment type="caution">
    <text evidence="2">The sequence shown here is derived from an EMBL/GenBank/DDBJ whole genome shotgun (WGS) entry which is preliminary data.</text>
</comment>